<dbReference type="InterPro" id="IPR013655">
    <property type="entry name" value="PAS_fold_3"/>
</dbReference>
<protein>
    <recommendedName>
        <fullName evidence="1">PAS domain-containing protein</fullName>
    </recommendedName>
</protein>
<dbReference type="EMBL" id="EQ962654">
    <property type="protein sequence ID" value="EED20534.1"/>
    <property type="molecule type" value="Genomic_DNA"/>
</dbReference>
<dbReference type="STRING" id="441959.B8M8M1"/>
<dbReference type="HOGENOM" id="CLU_027006_1_0_1"/>
<dbReference type="CDD" id="cd00130">
    <property type="entry name" value="PAS"/>
    <property type="match status" value="2"/>
</dbReference>
<dbReference type="PhylomeDB" id="B8M8M1"/>
<accession>B8M8M1</accession>
<gene>
    <name evidence="2" type="ORF">TSTA_037540</name>
</gene>
<dbReference type="InParanoid" id="B8M8M1"/>
<proteinExistence type="predicted"/>
<dbReference type="PROSITE" id="PS50112">
    <property type="entry name" value="PAS"/>
    <property type="match status" value="1"/>
</dbReference>
<sequence>MSRDARILYASDSIEYILGYLPHEVINRPCWDYFHPDEMPFAQSVHGRGVQLDKAAVLRYCRVKHKLGYWVCCECVFSVVYNVLVACTSIYRQGAFSQKRAVDAPIIRRIFTSSPRDPRYHMLSYLSNKFSQNPTNALHEPRAALFLNRFTRTLTIMFATDGVEEILDITPRQLVGKSFYSCIQEQCLHDAVRCLEDAKVNSSIAYLRFWYRNPLEEDNPSVPADPAVTNNTYDNSLYGNNTANTTFSTGSELGVAAMGGSTSQHPQQQPRLELEAVVSCTSDGLVVVLRRARPSIPLQQTLTPRSQIAANGIFASPWATNPIIPQHAMQSMPTQTWPPNPRTTHPAYNRAYGPNPMVPPGHPAYPNYINNGPGGPHPHDFYSTIRDVAVFAWGIVGINGSLEQYRKGQPSYEALPPDGIPIWNPKPEDGEFIDENQDKKADIKAEIEQQETVKRDEAFTL</sequence>
<keyword evidence="3" id="KW-1185">Reference proteome</keyword>
<evidence type="ECO:0000313" key="3">
    <source>
        <dbReference type="Proteomes" id="UP000001745"/>
    </source>
</evidence>
<dbReference type="SUPFAM" id="SSF55785">
    <property type="entry name" value="PYP-like sensor domain (PAS domain)"/>
    <property type="match status" value="1"/>
</dbReference>
<dbReference type="Proteomes" id="UP000001745">
    <property type="component" value="Unassembled WGS sequence"/>
</dbReference>
<evidence type="ECO:0000313" key="2">
    <source>
        <dbReference type="EMBL" id="EED20534.1"/>
    </source>
</evidence>
<dbReference type="InterPro" id="IPR035965">
    <property type="entry name" value="PAS-like_dom_sf"/>
</dbReference>
<dbReference type="InterPro" id="IPR000014">
    <property type="entry name" value="PAS"/>
</dbReference>
<evidence type="ECO:0000259" key="1">
    <source>
        <dbReference type="PROSITE" id="PS50112"/>
    </source>
</evidence>
<dbReference type="Pfam" id="PF08447">
    <property type="entry name" value="PAS_3"/>
    <property type="match status" value="1"/>
</dbReference>
<dbReference type="GeneID" id="8102130"/>
<reference evidence="3" key="1">
    <citation type="journal article" date="2015" name="Genome Announc.">
        <title>Genome sequence of the AIDS-associated pathogen Penicillium marneffei (ATCC18224) and its near taxonomic relative Talaromyces stipitatus (ATCC10500).</title>
        <authorList>
            <person name="Nierman W.C."/>
            <person name="Fedorova-Abrams N.D."/>
            <person name="Andrianopoulos A."/>
        </authorList>
    </citation>
    <scope>NUCLEOTIDE SEQUENCE [LARGE SCALE GENOMIC DNA]</scope>
    <source>
        <strain evidence="3">ATCC 10500 / CBS 375.48 / QM 6759 / NRRL 1006</strain>
    </source>
</reference>
<name>B8M8M1_TALSN</name>
<feature type="domain" description="PAS" evidence="1">
    <location>
        <begin position="1"/>
        <end position="53"/>
    </location>
</feature>
<dbReference type="VEuPathDB" id="FungiDB:TSTA_037540"/>
<dbReference type="OMA" id="GVFAAPW"/>
<dbReference type="OrthoDB" id="411251at2759"/>
<dbReference type="Gene3D" id="3.30.450.20">
    <property type="entry name" value="PAS domain"/>
    <property type="match status" value="1"/>
</dbReference>
<dbReference type="RefSeq" id="XP_002480968.1">
    <property type="nucleotide sequence ID" value="XM_002480923.1"/>
</dbReference>
<organism evidence="2 3">
    <name type="scientific">Talaromyces stipitatus (strain ATCC 10500 / CBS 375.48 / QM 6759 / NRRL 1006)</name>
    <name type="common">Penicillium stipitatum</name>
    <dbReference type="NCBI Taxonomy" id="441959"/>
    <lineage>
        <taxon>Eukaryota</taxon>
        <taxon>Fungi</taxon>
        <taxon>Dikarya</taxon>
        <taxon>Ascomycota</taxon>
        <taxon>Pezizomycotina</taxon>
        <taxon>Eurotiomycetes</taxon>
        <taxon>Eurotiomycetidae</taxon>
        <taxon>Eurotiales</taxon>
        <taxon>Trichocomaceae</taxon>
        <taxon>Talaromyces</taxon>
        <taxon>Talaromyces sect. Talaromyces</taxon>
    </lineage>
</organism>
<dbReference type="SMART" id="SM00091">
    <property type="entry name" value="PAS"/>
    <property type="match status" value="2"/>
</dbReference>
<dbReference type="eggNOG" id="ENOG502S8B6">
    <property type="taxonomic scope" value="Eukaryota"/>
</dbReference>
<dbReference type="AlphaFoldDB" id="B8M8M1"/>